<keyword evidence="3" id="KW-0949">S-adenosyl-L-methionine</keyword>
<dbReference type="AlphaFoldDB" id="A0AA86E0R8"/>
<dbReference type="PANTHER" id="PTHR21392:SF0">
    <property type="entry name" value="TRNA-URIDINE AMINOCARBOXYPROPYLTRANSFERASE 2"/>
    <property type="match status" value="1"/>
</dbReference>
<gene>
    <name evidence="7" type="ORF">SMUL_3062</name>
</gene>
<comment type="similarity">
    <text evidence="5">Belongs to the TDD superfamily. DTWD2 family.</text>
</comment>
<dbReference type="SMART" id="SM01144">
    <property type="entry name" value="DTW"/>
    <property type="match status" value="1"/>
</dbReference>
<evidence type="ECO:0000256" key="4">
    <source>
        <dbReference type="ARBA" id="ARBA00022694"/>
    </source>
</evidence>
<evidence type="ECO:0000313" key="8">
    <source>
        <dbReference type="Proteomes" id="UP000019322"/>
    </source>
</evidence>
<dbReference type="Proteomes" id="UP000019322">
    <property type="component" value="Chromosome"/>
</dbReference>
<keyword evidence="2" id="KW-0808">Transferase</keyword>
<accession>A0AA86E0R8</accession>
<evidence type="ECO:0000256" key="1">
    <source>
        <dbReference type="ARBA" id="ARBA00012386"/>
    </source>
</evidence>
<sequence length="227" mass="26096">MQTIYGDRAKCYQCHRPKSSCMCGHICPIETHTKFIVLMHPKEFKKTKNGTGHLTHLSLPNSELFMGIDFSDNARINEIIEAYESFILYPSSHAINLSHQNPLAETSLHVKKPMAIFLIDSTWACSLKMMRESKNLHALAHISFDSTKRSEFKIKEQPLEYCLSTIESTLTVLELLSQWQIETIKHEQLEAFLTPFHAMIHYQLVCIQNPLHQAVRFKPKKSKAVDA</sequence>
<dbReference type="EMBL" id="CP007201">
    <property type="protein sequence ID" value="AHJ14290.1"/>
    <property type="molecule type" value="Genomic_DNA"/>
</dbReference>
<organism evidence="7 8">
    <name type="scientific">Sulfurospirillum multivorans (strain DM 12446 / JCM 15788 / NBRC 109480)</name>
    <dbReference type="NCBI Taxonomy" id="1150621"/>
    <lineage>
        <taxon>Bacteria</taxon>
        <taxon>Pseudomonadati</taxon>
        <taxon>Campylobacterota</taxon>
        <taxon>Epsilonproteobacteria</taxon>
        <taxon>Campylobacterales</taxon>
        <taxon>Sulfurospirillaceae</taxon>
        <taxon>Sulfurospirillum</taxon>
    </lineage>
</organism>
<reference evidence="7 8" key="1">
    <citation type="journal article" date="2014" name="Environ. Microbiol.">
        <title>Insights into organohalide respiration and the versatile catabolism of Sulfurospirillum multivorans gained from comparative genomics and physiological studies.</title>
        <authorList>
            <person name="Goris T."/>
            <person name="Schubert T."/>
            <person name="Gadkari J."/>
            <person name="Wubet T."/>
            <person name="Tarkka M."/>
            <person name="Buscot F."/>
            <person name="Adrian L."/>
            <person name="Diekert G."/>
        </authorList>
    </citation>
    <scope>NUCLEOTIDE SEQUENCE [LARGE SCALE GENOMIC DNA]</scope>
    <source>
        <strain evidence="8">DM 12446 / JCM 15788 / NBRC 109480</strain>
    </source>
</reference>
<evidence type="ECO:0000256" key="5">
    <source>
        <dbReference type="ARBA" id="ARBA00034489"/>
    </source>
</evidence>
<dbReference type="EC" id="2.5.1.25" evidence="1"/>
<evidence type="ECO:0000259" key="6">
    <source>
        <dbReference type="SMART" id="SM01144"/>
    </source>
</evidence>
<dbReference type="Pfam" id="PF03942">
    <property type="entry name" value="DTW"/>
    <property type="match status" value="1"/>
</dbReference>
<dbReference type="PANTHER" id="PTHR21392">
    <property type="entry name" value="TRNA-URIDINE AMINOCARBOXYPROPYLTRANSFERASE 2"/>
    <property type="match status" value="1"/>
</dbReference>
<dbReference type="KEGG" id="smul:SMUL_3062"/>
<proteinExistence type="inferred from homology"/>
<evidence type="ECO:0000256" key="3">
    <source>
        <dbReference type="ARBA" id="ARBA00022691"/>
    </source>
</evidence>
<protein>
    <recommendedName>
        <fullName evidence="1">tRNA-uridine aminocarboxypropyltransferase</fullName>
        <ecNumber evidence="1">2.5.1.25</ecNumber>
    </recommendedName>
</protein>
<feature type="domain" description="DTW" evidence="6">
    <location>
        <begin position="7"/>
        <end position="208"/>
    </location>
</feature>
<dbReference type="InterPro" id="IPR039262">
    <property type="entry name" value="DTWD2/TAPT"/>
</dbReference>
<evidence type="ECO:0000256" key="2">
    <source>
        <dbReference type="ARBA" id="ARBA00022679"/>
    </source>
</evidence>
<dbReference type="GO" id="GO:0016432">
    <property type="term" value="F:tRNA-uridine aminocarboxypropyltransferase activity"/>
    <property type="evidence" value="ECO:0007669"/>
    <property type="project" value="UniProtKB-EC"/>
</dbReference>
<evidence type="ECO:0000313" key="7">
    <source>
        <dbReference type="EMBL" id="AHJ14290.1"/>
    </source>
</evidence>
<keyword evidence="4" id="KW-0819">tRNA processing</keyword>
<dbReference type="GO" id="GO:0008033">
    <property type="term" value="P:tRNA processing"/>
    <property type="evidence" value="ECO:0007669"/>
    <property type="project" value="UniProtKB-KW"/>
</dbReference>
<name>A0AA86E0R8_SULMK</name>
<dbReference type="InterPro" id="IPR005636">
    <property type="entry name" value="DTW"/>
</dbReference>